<feature type="non-terminal residue" evidence="1">
    <location>
        <position position="50"/>
    </location>
</feature>
<organism evidence="1 2">
    <name type="scientific">Pleurodeles waltl</name>
    <name type="common">Iberian ribbed newt</name>
    <dbReference type="NCBI Taxonomy" id="8319"/>
    <lineage>
        <taxon>Eukaryota</taxon>
        <taxon>Metazoa</taxon>
        <taxon>Chordata</taxon>
        <taxon>Craniata</taxon>
        <taxon>Vertebrata</taxon>
        <taxon>Euteleostomi</taxon>
        <taxon>Amphibia</taxon>
        <taxon>Batrachia</taxon>
        <taxon>Caudata</taxon>
        <taxon>Salamandroidea</taxon>
        <taxon>Salamandridae</taxon>
        <taxon>Pleurodelinae</taxon>
        <taxon>Pleurodeles</taxon>
    </lineage>
</organism>
<evidence type="ECO:0000313" key="2">
    <source>
        <dbReference type="Proteomes" id="UP001066276"/>
    </source>
</evidence>
<evidence type="ECO:0000313" key="1">
    <source>
        <dbReference type="EMBL" id="KAJ1143725.1"/>
    </source>
</evidence>
<reference evidence="1" key="1">
    <citation type="journal article" date="2022" name="bioRxiv">
        <title>Sequencing and chromosome-scale assembly of the giantPleurodeles waltlgenome.</title>
        <authorList>
            <person name="Brown T."/>
            <person name="Elewa A."/>
            <person name="Iarovenko S."/>
            <person name="Subramanian E."/>
            <person name="Araus A.J."/>
            <person name="Petzold A."/>
            <person name="Susuki M."/>
            <person name="Suzuki K.-i.T."/>
            <person name="Hayashi T."/>
            <person name="Toyoda A."/>
            <person name="Oliveira C."/>
            <person name="Osipova E."/>
            <person name="Leigh N.D."/>
            <person name="Simon A."/>
            <person name="Yun M.H."/>
        </authorList>
    </citation>
    <scope>NUCLEOTIDE SEQUENCE</scope>
    <source>
        <strain evidence="1">20211129_DDA</strain>
        <tissue evidence="1">Liver</tissue>
    </source>
</reference>
<dbReference type="AlphaFoldDB" id="A0AAV7QX23"/>
<dbReference type="Proteomes" id="UP001066276">
    <property type="component" value="Chromosome 6"/>
</dbReference>
<accession>A0AAV7QX23</accession>
<name>A0AAV7QX23_PLEWA</name>
<proteinExistence type="predicted"/>
<protein>
    <submittedName>
        <fullName evidence="1">Uncharacterized protein</fullName>
    </submittedName>
</protein>
<dbReference type="EMBL" id="JANPWB010000010">
    <property type="protein sequence ID" value="KAJ1143725.1"/>
    <property type="molecule type" value="Genomic_DNA"/>
</dbReference>
<gene>
    <name evidence="1" type="ORF">NDU88_010030</name>
</gene>
<keyword evidence="2" id="KW-1185">Reference proteome</keyword>
<sequence length="50" mass="5726">MDLTGVTPSQGSMRREQKIQWREMNCGLSILWVVPKRYDPGLVRSLYTGA</sequence>
<comment type="caution">
    <text evidence="1">The sequence shown here is derived from an EMBL/GenBank/DDBJ whole genome shotgun (WGS) entry which is preliminary data.</text>
</comment>